<dbReference type="Pfam" id="PF10988">
    <property type="entry name" value="DUF2807"/>
    <property type="match status" value="1"/>
</dbReference>
<feature type="signal peptide" evidence="1">
    <location>
        <begin position="1"/>
        <end position="21"/>
    </location>
</feature>
<protein>
    <submittedName>
        <fullName evidence="3">DUF2807 domain-containing protein</fullName>
    </submittedName>
</protein>
<feature type="chain" id="PRO_5022926915" evidence="1">
    <location>
        <begin position="22"/>
        <end position="206"/>
    </location>
</feature>
<sequence>MKKLTLLGLLMATTFAYQACAQSQGKTFSAVALAISADVIITQGPHSYEVEGPEDAVKEVAITADGETLGIGLKKKVRNWRGRGVVVRVSMPSLKAISIGGSGNVTVEPGFNNLDRLELAIGGSGDINIQGKANKVEISVAGSGDVDASGLDMQACEVSIAGSGDVKLGNAERLEVSIAGSGDVRYKGNPRLEKSIVGSGDVRRME</sequence>
<dbReference type="PANTHER" id="PTHR39200">
    <property type="entry name" value="HYPOTHETICAL EXPORTED PROTEIN"/>
    <property type="match status" value="1"/>
</dbReference>
<dbReference type="EMBL" id="VOOR01000009">
    <property type="protein sequence ID" value="TXB65560.1"/>
    <property type="molecule type" value="Genomic_DNA"/>
</dbReference>
<feature type="domain" description="Putative auto-transporter adhesin head GIN" evidence="2">
    <location>
        <begin position="28"/>
        <end position="190"/>
    </location>
</feature>
<gene>
    <name evidence="3" type="ORF">FRY97_06155</name>
</gene>
<keyword evidence="1" id="KW-0732">Signal</keyword>
<dbReference type="RefSeq" id="WP_147166569.1">
    <property type="nucleotide sequence ID" value="NZ_VOOR01000009.1"/>
</dbReference>
<name>A0A5C6RVH9_9BACT</name>
<dbReference type="AlphaFoldDB" id="A0A5C6RVH9"/>
<dbReference type="Proteomes" id="UP000321580">
    <property type="component" value="Unassembled WGS sequence"/>
</dbReference>
<dbReference type="InterPro" id="IPR021255">
    <property type="entry name" value="DUF2807"/>
</dbReference>
<dbReference type="OrthoDB" id="1014513at2"/>
<keyword evidence="4" id="KW-1185">Reference proteome</keyword>
<organism evidence="3 4">
    <name type="scientific">Phaeodactylibacter luteus</name>
    <dbReference type="NCBI Taxonomy" id="1564516"/>
    <lineage>
        <taxon>Bacteria</taxon>
        <taxon>Pseudomonadati</taxon>
        <taxon>Bacteroidota</taxon>
        <taxon>Saprospiria</taxon>
        <taxon>Saprospirales</taxon>
        <taxon>Haliscomenobacteraceae</taxon>
        <taxon>Phaeodactylibacter</taxon>
    </lineage>
</organism>
<evidence type="ECO:0000313" key="4">
    <source>
        <dbReference type="Proteomes" id="UP000321580"/>
    </source>
</evidence>
<comment type="caution">
    <text evidence="3">The sequence shown here is derived from an EMBL/GenBank/DDBJ whole genome shotgun (WGS) entry which is preliminary data.</text>
</comment>
<dbReference type="PANTHER" id="PTHR39200:SF1">
    <property type="entry name" value="AUTO-TRANSPORTER ADHESIN HEAD GIN DOMAIN-CONTAINING PROTEIN-RELATED"/>
    <property type="match status" value="1"/>
</dbReference>
<proteinExistence type="predicted"/>
<dbReference type="Gene3D" id="2.160.20.120">
    <property type="match status" value="2"/>
</dbReference>
<reference evidence="3 4" key="1">
    <citation type="submission" date="2019-08" db="EMBL/GenBank/DDBJ databases">
        <title>Genome of Phaeodactylibacter luteus.</title>
        <authorList>
            <person name="Bowman J.P."/>
        </authorList>
    </citation>
    <scope>NUCLEOTIDE SEQUENCE [LARGE SCALE GENOMIC DNA]</scope>
    <source>
        <strain evidence="3 4">KCTC 42180</strain>
    </source>
</reference>
<evidence type="ECO:0000313" key="3">
    <source>
        <dbReference type="EMBL" id="TXB65560.1"/>
    </source>
</evidence>
<evidence type="ECO:0000259" key="2">
    <source>
        <dbReference type="Pfam" id="PF10988"/>
    </source>
</evidence>
<accession>A0A5C6RVH9</accession>
<evidence type="ECO:0000256" key="1">
    <source>
        <dbReference type="SAM" id="SignalP"/>
    </source>
</evidence>